<evidence type="ECO:0000313" key="13">
    <source>
        <dbReference type="Proteomes" id="UP001221302"/>
    </source>
</evidence>
<feature type="domain" description="CNNM transmembrane" evidence="11">
    <location>
        <begin position="1"/>
        <end position="184"/>
    </location>
</feature>
<feature type="transmembrane region" description="Helical" evidence="9">
    <location>
        <begin position="6"/>
        <end position="28"/>
    </location>
</feature>
<organism evidence="12 13">
    <name type="scientific">Stygiobacter electus</name>
    <dbReference type="NCBI Taxonomy" id="3032292"/>
    <lineage>
        <taxon>Bacteria</taxon>
        <taxon>Pseudomonadati</taxon>
        <taxon>Ignavibacteriota</taxon>
        <taxon>Ignavibacteria</taxon>
        <taxon>Ignavibacteriales</taxon>
        <taxon>Melioribacteraceae</taxon>
        <taxon>Stygiobacter</taxon>
    </lineage>
</organism>
<dbReference type="RefSeq" id="WP_321534432.1">
    <property type="nucleotide sequence ID" value="NZ_JARGDL010000001.1"/>
</dbReference>
<evidence type="ECO:0000256" key="8">
    <source>
        <dbReference type="PROSITE-ProRule" id="PRU01193"/>
    </source>
</evidence>
<evidence type="ECO:0000256" key="1">
    <source>
        <dbReference type="ARBA" id="ARBA00004141"/>
    </source>
</evidence>
<dbReference type="InterPro" id="IPR046342">
    <property type="entry name" value="CBS_dom_sf"/>
</dbReference>
<comment type="subcellular location">
    <subcellularLocation>
        <location evidence="1">Membrane</location>
        <topology evidence="1">Multi-pass membrane protein</topology>
    </subcellularLocation>
</comment>
<evidence type="ECO:0000259" key="10">
    <source>
        <dbReference type="PROSITE" id="PS51371"/>
    </source>
</evidence>
<evidence type="ECO:0000256" key="6">
    <source>
        <dbReference type="ARBA" id="ARBA00023136"/>
    </source>
</evidence>
<dbReference type="InterPro" id="IPR036318">
    <property type="entry name" value="FAD-bd_PCMH-like_sf"/>
</dbReference>
<evidence type="ECO:0000256" key="3">
    <source>
        <dbReference type="ARBA" id="ARBA00022737"/>
    </source>
</evidence>
<dbReference type="AlphaFoldDB" id="A0AAE3TCP4"/>
<dbReference type="PROSITE" id="PS51371">
    <property type="entry name" value="CBS"/>
    <property type="match status" value="1"/>
</dbReference>
<evidence type="ECO:0000256" key="5">
    <source>
        <dbReference type="ARBA" id="ARBA00023122"/>
    </source>
</evidence>
<dbReference type="InterPro" id="IPR044751">
    <property type="entry name" value="Ion_transp-like_CBS"/>
</dbReference>
<feature type="domain" description="CBS" evidence="10">
    <location>
        <begin position="262"/>
        <end position="319"/>
    </location>
</feature>
<dbReference type="Proteomes" id="UP001221302">
    <property type="component" value="Unassembled WGS sequence"/>
</dbReference>
<dbReference type="SUPFAM" id="SSF56176">
    <property type="entry name" value="FAD-binding/transporter-associated domain-like"/>
    <property type="match status" value="1"/>
</dbReference>
<evidence type="ECO:0000313" key="12">
    <source>
        <dbReference type="EMBL" id="MDF1610667.1"/>
    </source>
</evidence>
<dbReference type="SMART" id="SM01091">
    <property type="entry name" value="CorC_HlyC"/>
    <property type="match status" value="1"/>
</dbReference>
<keyword evidence="3" id="KW-0677">Repeat</keyword>
<keyword evidence="4 8" id="KW-1133">Transmembrane helix</keyword>
<dbReference type="Pfam" id="PF00571">
    <property type="entry name" value="CBS"/>
    <property type="match status" value="1"/>
</dbReference>
<dbReference type="SUPFAM" id="SSF54631">
    <property type="entry name" value="CBS-domain pair"/>
    <property type="match status" value="1"/>
</dbReference>
<dbReference type="InterPro" id="IPR005170">
    <property type="entry name" value="Transptr-assoc_dom"/>
</dbReference>
<keyword evidence="5 7" id="KW-0129">CBS domain</keyword>
<dbReference type="InterPro" id="IPR000644">
    <property type="entry name" value="CBS_dom"/>
</dbReference>
<name>A0AAE3TCP4_9BACT</name>
<dbReference type="InterPro" id="IPR016169">
    <property type="entry name" value="FAD-bd_PCMH_sub2"/>
</dbReference>
<dbReference type="EMBL" id="JARGDL010000001">
    <property type="protein sequence ID" value="MDF1610667.1"/>
    <property type="molecule type" value="Genomic_DNA"/>
</dbReference>
<dbReference type="Pfam" id="PF01595">
    <property type="entry name" value="CNNM"/>
    <property type="match status" value="1"/>
</dbReference>
<dbReference type="InterPro" id="IPR002550">
    <property type="entry name" value="CNNM"/>
</dbReference>
<evidence type="ECO:0000256" key="4">
    <source>
        <dbReference type="ARBA" id="ARBA00022989"/>
    </source>
</evidence>
<keyword evidence="13" id="KW-1185">Reference proteome</keyword>
<proteinExistence type="predicted"/>
<dbReference type="PANTHER" id="PTHR22777">
    <property type="entry name" value="HEMOLYSIN-RELATED"/>
    <property type="match status" value="1"/>
</dbReference>
<evidence type="ECO:0000256" key="9">
    <source>
        <dbReference type="SAM" id="Phobius"/>
    </source>
</evidence>
<dbReference type="PROSITE" id="PS51846">
    <property type="entry name" value="CNNM"/>
    <property type="match status" value="1"/>
</dbReference>
<dbReference type="Gene3D" id="3.30.465.10">
    <property type="match status" value="1"/>
</dbReference>
<dbReference type="PANTHER" id="PTHR22777:SF17">
    <property type="entry name" value="UPF0053 PROTEIN SLL0260"/>
    <property type="match status" value="1"/>
</dbReference>
<dbReference type="Gene3D" id="3.10.580.10">
    <property type="entry name" value="CBS-domain"/>
    <property type="match status" value="1"/>
</dbReference>
<feature type="transmembrane region" description="Helical" evidence="9">
    <location>
        <begin position="81"/>
        <end position="102"/>
    </location>
</feature>
<reference evidence="12" key="1">
    <citation type="submission" date="2023-03" db="EMBL/GenBank/DDBJ databases">
        <title>Stygiobacter electus gen. nov., sp. nov., facultatively anaerobic thermotolerant bacterium of the class Ignavibacteria from a well of Yessentuki mineral water deposit.</title>
        <authorList>
            <person name="Podosokorskaya O.A."/>
            <person name="Elcheninov A.G."/>
            <person name="Petrova N.F."/>
            <person name="Zavarzina D.G."/>
            <person name="Kublanov I.V."/>
            <person name="Merkel A.Y."/>
        </authorList>
    </citation>
    <scope>NUCLEOTIDE SEQUENCE</scope>
    <source>
        <strain evidence="12">09-Me</strain>
    </source>
</reference>
<comment type="caution">
    <text evidence="12">The sequence shown here is derived from an EMBL/GenBank/DDBJ whole genome shotgun (WGS) entry which is preliminary data.</text>
</comment>
<sequence>MFSDILILITLLVLSGFFSSTEIAFIVSNKIKIEIRARKKNFAAINAHYFIKNPDLFFSSILISNNIINIAFASISSVLLYNLFGLSELTILLISTMLLLVFGEVLPKFVGSELADVLVLISSTPLRIINFILYPIGKIISSISRTLTKSNLESEKGILDFIKKEDIQELLEESSDAGKMDEEQTEIISKVIDIREQKVYEAMTPRTEIVGVDIKSSMEEVIDTFIKSGYSKILVYEENLDNIKGWLFTKDIFKQPDDWKTNIREVLFVPETKKSLEMLNEFLEKQFSIAVVVDEFGGTAGLITVEDLIEELFGEIRDEYDDAEEKMIRKTSDDSFILNGKVEIDALNEEYDLRIPEGDYETIAGYIMAKIGRIPLKGESFKIDDNQILILRSDKTKIDLIKLKKIQTY</sequence>
<keyword evidence="2 8" id="KW-0812">Transmembrane</keyword>
<evidence type="ECO:0000256" key="7">
    <source>
        <dbReference type="PROSITE-ProRule" id="PRU00703"/>
    </source>
</evidence>
<keyword evidence="6 8" id="KW-0472">Membrane</keyword>
<dbReference type="GO" id="GO:0050660">
    <property type="term" value="F:flavin adenine dinucleotide binding"/>
    <property type="evidence" value="ECO:0007669"/>
    <property type="project" value="InterPro"/>
</dbReference>
<protein>
    <submittedName>
        <fullName evidence="12">Hemolysin family protein</fullName>
    </submittedName>
</protein>
<evidence type="ECO:0000256" key="2">
    <source>
        <dbReference type="ARBA" id="ARBA00022692"/>
    </source>
</evidence>
<dbReference type="FunFam" id="3.10.580.10:FF:000002">
    <property type="entry name" value="Magnesium/cobalt efflux protein CorC"/>
    <property type="match status" value="1"/>
</dbReference>
<gene>
    <name evidence="12" type="ORF">P0M35_00765</name>
</gene>
<dbReference type="GO" id="GO:0005886">
    <property type="term" value="C:plasma membrane"/>
    <property type="evidence" value="ECO:0007669"/>
    <property type="project" value="TreeGrafter"/>
</dbReference>
<dbReference type="Pfam" id="PF03471">
    <property type="entry name" value="CorC_HlyC"/>
    <property type="match status" value="1"/>
</dbReference>
<evidence type="ECO:0000259" key="11">
    <source>
        <dbReference type="PROSITE" id="PS51846"/>
    </source>
</evidence>
<dbReference type="CDD" id="cd04590">
    <property type="entry name" value="CBS_pair_CorC_HlyC_assoc"/>
    <property type="match status" value="1"/>
</dbReference>
<accession>A0AAE3TCP4</accession>